<dbReference type="Proteomes" id="UP000295818">
    <property type="component" value="Unassembled WGS sequence"/>
</dbReference>
<accession>A0ABY2BLN0</accession>
<name>A0ABY2BLN0_9ACTN</name>
<organism evidence="1 2">
    <name type="scientific">Kribbella orskensis</name>
    <dbReference type="NCBI Taxonomy" id="2512216"/>
    <lineage>
        <taxon>Bacteria</taxon>
        <taxon>Bacillati</taxon>
        <taxon>Actinomycetota</taxon>
        <taxon>Actinomycetes</taxon>
        <taxon>Propionibacteriales</taxon>
        <taxon>Kribbellaceae</taxon>
        <taxon>Kribbella</taxon>
    </lineage>
</organism>
<evidence type="ECO:0008006" key="3">
    <source>
        <dbReference type="Google" id="ProtNLM"/>
    </source>
</evidence>
<dbReference type="EMBL" id="SLWM01000005">
    <property type="protein sequence ID" value="TCO24024.1"/>
    <property type="molecule type" value="Genomic_DNA"/>
</dbReference>
<gene>
    <name evidence="1" type="ORF">EV644_10554</name>
</gene>
<sequence length="94" mass="10347">MGVGSGWGLWILVGARGGSLRLAAEVFHWFVGSRRFGWCGQVVAGADGSPDGRIYHWETSTQRILVQACTMAGRNLTPTEWAQSFGDRPYRKTC</sequence>
<reference evidence="1 2" key="1">
    <citation type="journal article" date="2015" name="Stand. Genomic Sci.">
        <title>Genomic Encyclopedia of Bacterial and Archaeal Type Strains, Phase III: the genomes of soil and plant-associated and newly described type strains.</title>
        <authorList>
            <person name="Whitman W.B."/>
            <person name="Woyke T."/>
            <person name="Klenk H.P."/>
            <person name="Zhou Y."/>
            <person name="Lilburn T.G."/>
            <person name="Beck B.J."/>
            <person name="De Vos P."/>
            <person name="Vandamme P."/>
            <person name="Eisen J.A."/>
            <person name="Garrity G."/>
            <person name="Hugenholtz P."/>
            <person name="Kyrpides N.C."/>
        </authorList>
    </citation>
    <scope>NUCLEOTIDE SEQUENCE [LARGE SCALE GENOMIC DNA]</scope>
    <source>
        <strain evidence="1 2">VKM Ac-2538</strain>
    </source>
</reference>
<proteinExistence type="predicted"/>
<comment type="caution">
    <text evidence="1">The sequence shown here is derived from an EMBL/GenBank/DDBJ whole genome shotgun (WGS) entry which is preliminary data.</text>
</comment>
<keyword evidence="2" id="KW-1185">Reference proteome</keyword>
<evidence type="ECO:0000313" key="2">
    <source>
        <dbReference type="Proteomes" id="UP000295818"/>
    </source>
</evidence>
<evidence type="ECO:0000313" key="1">
    <source>
        <dbReference type="EMBL" id="TCO24024.1"/>
    </source>
</evidence>
<protein>
    <recommendedName>
        <fullName evidence="3">Secreted protein</fullName>
    </recommendedName>
</protein>